<accession>A0ABW1AM80</accession>
<reference evidence="4" key="1">
    <citation type="journal article" date="2019" name="Int. J. Syst. Evol. Microbiol.">
        <title>The Global Catalogue of Microorganisms (GCM) 10K type strain sequencing project: providing services to taxonomists for standard genome sequencing and annotation.</title>
        <authorList>
            <consortium name="The Broad Institute Genomics Platform"/>
            <consortium name="The Broad Institute Genome Sequencing Center for Infectious Disease"/>
            <person name="Wu L."/>
            <person name="Ma J."/>
        </authorList>
    </citation>
    <scope>NUCLEOTIDE SEQUENCE [LARGE SCALE GENOMIC DNA]</scope>
    <source>
        <strain evidence="4">SHR3</strain>
    </source>
</reference>
<comment type="caution">
    <text evidence="3">The sequence shown here is derived from an EMBL/GenBank/DDBJ whole genome shotgun (WGS) entry which is preliminary data.</text>
</comment>
<feature type="domain" description="SsuA/THI5-like" evidence="2">
    <location>
        <begin position="88"/>
        <end position="264"/>
    </location>
</feature>
<gene>
    <name evidence="3" type="ORF">ACFPTN_03035</name>
</gene>
<organism evidence="3 4">
    <name type="scientific">Thauera sinica</name>
    <dbReference type="NCBI Taxonomy" id="2665146"/>
    <lineage>
        <taxon>Bacteria</taxon>
        <taxon>Pseudomonadati</taxon>
        <taxon>Pseudomonadota</taxon>
        <taxon>Betaproteobacteria</taxon>
        <taxon>Rhodocyclales</taxon>
        <taxon>Zoogloeaceae</taxon>
        <taxon>Thauera</taxon>
    </lineage>
</organism>
<evidence type="ECO:0000313" key="3">
    <source>
        <dbReference type="EMBL" id="MFC5768337.1"/>
    </source>
</evidence>
<dbReference type="PANTHER" id="PTHR30024">
    <property type="entry name" value="ALIPHATIC SULFONATES-BINDING PROTEIN-RELATED"/>
    <property type="match status" value="1"/>
</dbReference>
<keyword evidence="1" id="KW-0732">Signal</keyword>
<dbReference type="RefSeq" id="WP_096445618.1">
    <property type="nucleotide sequence ID" value="NZ_JBHSOG010000008.1"/>
</dbReference>
<evidence type="ECO:0000259" key="2">
    <source>
        <dbReference type="Pfam" id="PF09084"/>
    </source>
</evidence>
<evidence type="ECO:0000256" key="1">
    <source>
        <dbReference type="SAM" id="SignalP"/>
    </source>
</evidence>
<dbReference type="Pfam" id="PF09084">
    <property type="entry name" value="NMT1"/>
    <property type="match status" value="1"/>
</dbReference>
<sequence length="364" mass="39764">MMNRMLPRRAVAWAGAVLALWLPLKAAQAAGERVEVVRIATVAYPNEGRTAYNGAAAVIAGRGWLEKDLQKLGIRLEWVPVPVQSVGASVNEAFANRSIDFAAYGDLPSVILNSNGVETRLIVPGGKGNNVYLVVPEGSAATSIRDLKGKRIALHRGRPWEFSFTRLLEANGLKLSDFKIANLNPQAGAAALAAGNVDAFVALSDAFLLADRGLGRIIWSTKLPDQGWKMRAELWGAKDFVERHPEIAQVVANAYVRAAHWISRDENAAEFIRLSAASGHPESTLRQEYADDSVGWKARWEPAFDAALADHYRHVAGYALDARLIRKAPDTDRLFDARFVRAALKELQLESYWGAPPAAPRAGR</sequence>
<dbReference type="Proteomes" id="UP001595974">
    <property type="component" value="Unassembled WGS sequence"/>
</dbReference>
<dbReference type="SUPFAM" id="SSF53850">
    <property type="entry name" value="Periplasmic binding protein-like II"/>
    <property type="match status" value="1"/>
</dbReference>
<dbReference type="PANTHER" id="PTHR30024:SF21">
    <property type="entry name" value="ABC TRANSPORTER SUBSTRATE-BINDING PROTEIN"/>
    <property type="match status" value="1"/>
</dbReference>
<feature type="chain" id="PRO_5046950455" evidence="1">
    <location>
        <begin position="30"/>
        <end position="364"/>
    </location>
</feature>
<protein>
    <submittedName>
        <fullName evidence="3">ABC transporter substrate-binding protein</fullName>
    </submittedName>
</protein>
<dbReference type="Gene3D" id="3.40.190.10">
    <property type="entry name" value="Periplasmic binding protein-like II"/>
    <property type="match status" value="2"/>
</dbReference>
<dbReference type="EMBL" id="JBHSOG010000008">
    <property type="protein sequence ID" value="MFC5768337.1"/>
    <property type="molecule type" value="Genomic_DNA"/>
</dbReference>
<feature type="signal peptide" evidence="1">
    <location>
        <begin position="1"/>
        <end position="29"/>
    </location>
</feature>
<dbReference type="InterPro" id="IPR015168">
    <property type="entry name" value="SsuA/THI5"/>
</dbReference>
<evidence type="ECO:0000313" key="4">
    <source>
        <dbReference type="Proteomes" id="UP001595974"/>
    </source>
</evidence>
<proteinExistence type="predicted"/>
<name>A0ABW1AM80_9RHOO</name>
<keyword evidence="4" id="KW-1185">Reference proteome</keyword>